<organism evidence="15 16">
    <name type="scientific">Rheinheimera nanhaiensis E407-8</name>
    <dbReference type="NCBI Taxonomy" id="562729"/>
    <lineage>
        <taxon>Bacteria</taxon>
        <taxon>Pseudomonadati</taxon>
        <taxon>Pseudomonadota</taxon>
        <taxon>Gammaproteobacteria</taxon>
        <taxon>Chromatiales</taxon>
        <taxon>Chromatiaceae</taxon>
        <taxon>Rheinheimera</taxon>
    </lineage>
</organism>
<dbReference type="Gene3D" id="3.80.10.10">
    <property type="entry name" value="Ribonuclease Inhibitor"/>
    <property type="match status" value="2"/>
</dbReference>
<dbReference type="InterPro" id="IPR022398">
    <property type="entry name" value="Peptidase_S8_His-AS"/>
</dbReference>
<name>I1DWD9_9GAMM</name>
<dbReference type="PROSITE" id="PS00138">
    <property type="entry name" value="SUBTILASE_SER"/>
    <property type="match status" value="1"/>
</dbReference>
<dbReference type="FunFam" id="3.80.10.10:FF:000383">
    <property type="entry name" value="Leucine-rich repeat receptor protein kinase EMS1"/>
    <property type="match status" value="1"/>
</dbReference>
<evidence type="ECO:0000313" key="16">
    <source>
        <dbReference type="Proteomes" id="UP000004374"/>
    </source>
</evidence>
<evidence type="ECO:0000256" key="6">
    <source>
        <dbReference type="ARBA" id="ARBA00022737"/>
    </source>
</evidence>
<reference evidence="15 16" key="1">
    <citation type="journal article" date="2012" name="J. Bacteriol.">
        <title>Genome Sequence of the Protease-Producing Bacterium Rheinheimera nanhaiensis E407-8T, Isolated from Deep-Sea Sediment of the South China Sea.</title>
        <authorList>
            <person name="Zhang X.-Y."/>
            <person name="Zhang Y.-J."/>
            <person name="Qin Q.-L."/>
            <person name="Xie B.-B."/>
            <person name="Chen X.-L."/>
            <person name="Zhou B.-C."/>
            <person name="Zhang Y.-Z."/>
        </authorList>
    </citation>
    <scope>NUCLEOTIDE SEQUENCE [LARGE SCALE GENOMIC DNA]</scope>
    <source>
        <strain evidence="15 16">E407-8</strain>
    </source>
</reference>
<keyword evidence="4 11" id="KW-0645">Protease</keyword>
<dbReference type="SMART" id="SM00369">
    <property type="entry name" value="LRR_TYP"/>
    <property type="match status" value="3"/>
</dbReference>
<dbReference type="InterPro" id="IPR036852">
    <property type="entry name" value="Peptidase_S8/S53_dom_sf"/>
</dbReference>
<keyword evidence="6" id="KW-0677">Repeat</keyword>
<protein>
    <recommendedName>
        <fullName evidence="14">Peptidase S8/S53 domain-containing protein</fullName>
    </recommendedName>
</protein>
<dbReference type="InterPro" id="IPR023828">
    <property type="entry name" value="Peptidase_S8_Ser-AS"/>
</dbReference>
<feature type="chain" id="PRO_5003638738" description="Peptidase S8/S53 domain-containing protein" evidence="13">
    <location>
        <begin position="20"/>
        <end position="915"/>
    </location>
</feature>
<keyword evidence="8 11" id="KW-0720">Serine protease</keyword>
<evidence type="ECO:0000256" key="4">
    <source>
        <dbReference type="ARBA" id="ARBA00022670"/>
    </source>
</evidence>
<dbReference type="FunFam" id="3.80.10.10:FF:000129">
    <property type="entry name" value="Leucine-rich repeat receptor-like kinase"/>
    <property type="match status" value="1"/>
</dbReference>
<sequence length="915" mass="95168">MLKPVIVSLCALVATAATAAERDLAGAPNRLILTLEQGVSAQAIQPDLHKLSAVSAAGHSAAANTTALRDVQQFSHLPQLALVKLAAGTDIAAIIAQYKTLPGVKAAEPDYRLRTTQSSNDPLFNQQWHLQTSPGINAQAAWDSSTGDAQVIVAVIDTGVDYSHPDLQANIWQNPEEIAGDGIDNDGNGYVDDIYGINPADDNVDPMDEDGHGTQVAGIIGAVGNNSTGVAGVNWSVTLLPCRFMDVNGEGFVSDAIACLNYVLALKQRGENIVATNNSWGGPVFSQALYNAVQAHYDAGILFVASAGNDNTQAPFYPAAFDLPNVISVSAHGQSGSKADFANYGRNWVDLSAPGVAIYTTDLDNQYSLASGTSMAAPVVTGVAALLSAAEPGLNANQLRARLLISGVTATDSVLSSQTATGHLLLASGDGQDGALECMNKQLTRRLLPLTDTVFLSAGATLPIEVLSLDCAGNSINTTVSIAQGGAVALNDDAQQQDKFAGDGIYSGSWTFDGNDAELQFADGPVQVLLRNDNFCAANNVSEIPLAECETLVQLYYDTGGQSWLNSTNWLQNNTPCSWFGVACSSGRVASLNLSDNGLVGQLPANFNQLSALTELDLSFNALQGNFPAALLQLTQLSRLQLWNNAFEGSIPAGLANLTALTELDLSFNRFSGSLPAGLGNLPLLRELFVENNYLSGTVPSALGQLSQLQILWLENNDFSGTLPSTLTNLNQLRAFSFAGTELCAPATADFGNWLAQIEQLFINTDCANSAPQVSAGSAQTVSSGSVVTLTGTASDSDFNVLSYQWQQLAGPSVSLSQADTLTASFTAPVVSSTTSLRFRLTVDDGIAQSSAEVTITVQPTGGSGGNAGGGSGGGSLGIISLLLLGLLLLTRLGKSGLTAYNARPVAAVATSEHG</sequence>
<evidence type="ECO:0000256" key="5">
    <source>
        <dbReference type="ARBA" id="ARBA00022692"/>
    </source>
</evidence>
<dbReference type="InterPro" id="IPR000209">
    <property type="entry name" value="Peptidase_S8/S53_dom"/>
</dbReference>
<dbReference type="PRINTS" id="PR00723">
    <property type="entry name" value="SUBTILISIN"/>
</dbReference>
<dbReference type="Proteomes" id="UP000004374">
    <property type="component" value="Unassembled WGS sequence"/>
</dbReference>
<keyword evidence="5" id="KW-0812">Transmembrane</keyword>
<evidence type="ECO:0000256" key="9">
    <source>
        <dbReference type="ARBA" id="ARBA00022989"/>
    </source>
</evidence>
<feature type="domain" description="Peptidase S8/S53" evidence="14">
    <location>
        <begin position="150"/>
        <end position="405"/>
    </location>
</feature>
<proteinExistence type="inferred from homology"/>
<evidence type="ECO:0000256" key="12">
    <source>
        <dbReference type="RuleBase" id="RU003355"/>
    </source>
</evidence>
<evidence type="ECO:0000256" key="8">
    <source>
        <dbReference type="ARBA" id="ARBA00022825"/>
    </source>
</evidence>
<feature type="active site" description="Charge relay system" evidence="11">
    <location>
        <position position="374"/>
    </location>
</feature>
<evidence type="ECO:0000259" key="14">
    <source>
        <dbReference type="Pfam" id="PF00082"/>
    </source>
</evidence>
<comment type="caution">
    <text evidence="15">The sequence shown here is derived from an EMBL/GenBank/DDBJ whole genome shotgun (WGS) entry which is preliminary data.</text>
</comment>
<dbReference type="Gene3D" id="2.60.40.10">
    <property type="entry name" value="Immunoglobulins"/>
    <property type="match status" value="1"/>
</dbReference>
<dbReference type="SUPFAM" id="SSF52743">
    <property type="entry name" value="Subtilisin-like"/>
    <property type="match status" value="1"/>
</dbReference>
<dbReference type="InterPro" id="IPR015500">
    <property type="entry name" value="Peptidase_S8_subtilisin-rel"/>
</dbReference>
<gene>
    <name evidence="15" type="ORF">RNAN_1339</name>
</gene>
<evidence type="ECO:0000256" key="10">
    <source>
        <dbReference type="ARBA" id="ARBA00023136"/>
    </source>
</evidence>
<evidence type="ECO:0000313" key="15">
    <source>
        <dbReference type="EMBL" id="GAB58367.1"/>
    </source>
</evidence>
<comment type="subcellular location">
    <subcellularLocation>
        <location evidence="1">Membrane</location>
    </subcellularLocation>
</comment>
<dbReference type="InterPro" id="IPR003591">
    <property type="entry name" value="Leu-rich_rpt_typical-subtyp"/>
</dbReference>
<dbReference type="SUPFAM" id="SSF52058">
    <property type="entry name" value="L domain-like"/>
    <property type="match status" value="1"/>
</dbReference>
<dbReference type="Gene3D" id="3.40.50.200">
    <property type="entry name" value="Peptidase S8/S53 domain"/>
    <property type="match status" value="1"/>
</dbReference>
<dbReference type="OrthoDB" id="9790784at2"/>
<dbReference type="PROSITE" id="PS51892">
    <property type="entry name" value="SUBTILASE"/>
    <property type="match status" value="1"/>
</dbReference>
<feature type="signal peptide" evidence="13">
    <location>
        <begin position="1"/>
        <end position="19"/>
    </location>
</feature>
<dbReference type="PROSITE" id="PS00137">
    <property type="entry name" value="SUBTILASE_HIS"/>
    <property type="match status" value="1"/>
</dbReference>
<dbReference type="Pfam" id="PF22352">
    <property type="entry name" value="K319L-like_PKD"/>
    <property type="match status" value="1"/>
</dbReference>
<evidence type="ECO:0000256" key="11">
    <source>
        <dbReference type="PROSITE-ProRule" id="PRU01240"/>
    </source>
</evidence>
<dbReference type="STRING" id="562729.RNAN_1339"/>
<dbReference type="PANTHER" id="PTHR43399">
    <property type="entry name" value="SUBTILISIN-RELATED"/>
    <property type="match status" value="1"/>
</dbReference>
<dbReference type="InterPro" id="IPR013783">
    <property type="entry name" value="Ig-like_fold"/>
</dbReference>
<dbReference type="Pfam" id="PF00082">
    <property type="entry name" value="Peptidase_S8"/>
    <property type="match status" value="1"/>
</dbReference>
<evidence type="ECO:0000256" key="13">
    <source>
        <dbReference type="SAM" id="SignalP"/>
    </source>
</evidence>
<dbReference type="PROSITE" id="PS00136">
    <property type="entry name" value="SUBTILASE_ASP"/>
    <property type="match status" value="1"/>
</dbReference>
<dbReference type="AlphaFoldDB" id="I1DWD9"/>
<dbReference type="InterPro" id="IPR051048">
    <property type="entry name" value="Peptidase_S8/S53_subtilisin"/>
</dbReference>
<evidence type="ECO:0000256" key="3">
    <source>
        <dbReference type="ARBA" id="ARBA00022614"/>
    </source>
</evidence>
<dbReference type="Pfam" id="PF00560">
    <property type="entry name" value="LRR_1"/>
    <property type="match status" value="3"/>
</dbReference>
<dbReference type="InterPro" id="IPR001611">
    <property type="entry name" value="Leu-rich_rpt"/>
</dbReference>
<keyword evidence="16" id="KW-1185">Reference proteome</keyword>
<dbReference type="PANTHER" id="PTHR43399:SF4">
    <property type="entry name" value="CELL WALL-ASSOCIATED PROTEASE"/>
    <property type="match status" value="1"/>
</dbReference>
<keyword evidence="13" id="KW-0732">Signal</keyword>
<keyword evidence="7 11" id="KW-0378">Hydrolase</keyword>
<dbReference type="EMBL" id="BAFK01000006">
    <property type="protein sequence ID" value="GAB58367.1"/>
    <property type="molecule type" value="Genomic_DNA"/>
</dbReference>
<dbReference type="InterPro" id="IPR023827">
    <property type="entry name" value="Peptidase_S8_Asp-AS"/>
</dbReference>
<evidence type="ECO:0000256" key="1">
    <source>
        <dbReference type="ARBA" id="ARBA00004370"/>
    </source>
</evidence>
<dbReference type="GO" id="GO:0006508">
    <property type="term" value="P:proteolysis"/>
    <property type="evidence" value="ECO:0007669"/>
    <property type="project" value="UniProtKB-KW"/>
</dbReference>
<dbReference type="CDD" id="cd07473">
    <property type="entry name" value="Peptidases_S8_Subtilisin_like"/>
    <property type="match status" value="1"/>
</dbReference>
<feature type="active site" description="Charge relay system" evidence="11">
    <location>
        <position position="157"/>
    </location>
</feature>
<dbReference type="GO" id="GO:0016020">
    <property type="term" value="C:membrane"/>
    <property type="evidence" value="ECO:0007669"/>
    <property type="project" value="UniProtKB-SubCell"/>
</dbReference>
<accession>I1DWD9</accession>
<dbReference type="InterPro" id="IPR034204">
    <property type="entry name" value="PfSUB1-like_cat_dom"/>
</dbReference>
<evidence type="ECO:0000256" key="7">
    <source>
        <dbReference type="ARBA" id="ARBA00022801"/>
    </source>
</evidence>
<evidence type="ECO:0000256" key="2">
    <source>
        <dbReference type="ARBA" id="ARBA00011073"/>
    </source>
</evidence>
<dbReference type="GO" id="GO:0004252">
    <property type="term" value="F:serine-type endopeptidase activity"/>
    <property type="evidence" value="ECO:0007669"/>
    <property type="project" value="UniProtKB-UniRule"/>
</dbReference>
<comment type="similarity">
    <text evidence="2 11 12">Belongs to the peptidase S8 family.</text>
</comment>
<dbReference type="InterPro" id="IPR032675">
    <property type="entry name" value="LRR_dom_sf"/>
</dbReference>
<keyword evidence="3" id="KW-0433">Leucine-rich repeat</keyword>
<keyword evidence="10" id="KW-0472">Membrane</keyword>
<keyword evidence="9" id="KW-1133">Transmembrane helix</keyword>
<feature type="active site" description="Charge relay system" evidence="11">
    <location>
        <position position="212"/>
    </location>
</feature>